<proteinExistence type="predicted"/>
<feature type="chain" id="PRO_5014617540" evidence="1">
    <location>
        <begin position="23"/>
        <end position="147"/>
    </location>
</feature>
<dbReference type="Proteomes" id="UP000231019">
    <property type="component" value="Unassembled WGS sequence"/>
</dbReference>
<accession>A0A2M7GBA1</accession>
<dbReference type="EMBL" id="PFFQ01000004">
    <property type="protein sequence ID" value="PIW19437.1"/>
    <property type="molecule type" value="Genomic_DNA"/>
</dbReference>
<protein>
    <submittedName>
        <fullName evidence="2">Uncharacterized protein</fullName>
    </submittedName>
</protein>
<evidence type="ECO:0000313" key="2">
    <source>
        <dbReference type="EMBL" id="PIW19437.1"/>
    </source>
</evidence>
<keyword evidence="1" id="KW-0732">Signal</keyword>
<reference evidence="2 3" key="1">
    <citation type="submission" date="2017-09" db="EMBL/GenBank/DDBJ databases">
        <title>Depth-based differentiation of microbial function through sediment-hosted aquifers and enrichment of novel symbionts in the deep terrestrial subsurface.</title>
        <authorList>
            <person name="Probst A.J."/>
            <person name="Ladd B."/>
            <person name="Jarett J.K."/>
            <person name="Geller-Mcgrath D.E."/>
            <person name="Sieber C.M."/>
            <person name="Emerson J.B."/>
            <person name="Anantharaman K."/>
            <person name="Thomas B.C."/>
            <person name="Malmstrom R."/>
            <person name="Stieglmeier M."/>
            <person name="Klingl A."/>
            <person name="Woyke T."/>
            <person name="Ryan C.M."/>
            <person name="Banfield J.F."/>
        </authorList>
    </citation>
    <scope>NUCLEOTIDE SEQUENCE [LARGE SCALE GENOMIC DNA]</scope>
    <source>
        <strain evidence="2">CG17_big_fil_post_rev_8_21_14_2_50_48_46</strain>
    </source>
</reference>
<evidence type="ECO:0000256" key="1">
    <source>
        <dbReference type="SAM" id="SignalP"/>
    </source>
</evidence>
<comment type="caution">
    <text evidence="2">The sequence shown here is derived from an EMBL/GenBank/DDBJ whole genome shotgun (WGS) entry which is preliminary data.</text>
</comment>
<feature type="signal peptide" evidence="1">
    <location>
        <begin position="1"/>
        <end position="22"/>
    </location>
</feature>
<organism evidence="2 3">
    <name type="scientific">bacterium (Candidatus Blackallbacteria) CG17_big_fil_post_rev_8_21_14_2_50_48_46</name>
    <dbReference type="NCBI Taxonomy" id="2014261"/>
    <lineage>
        <taxon>Bacteria</taxon>
        <taxon>Candidatus Blackallbacteria</taxon>
    </lineage>
</organism>
<evidence type="ECO:0000313" key="3">
    <source>
        <dbReference type="Proteomes" id="UP000231019"/>
    </source>
</evidence>
<name>A0A2M7GBA1_9BACT</name>
<dbReference type="AlphaFoldDB" id="A0A2M7GBA1"/>
<sequence>MFLKSLLLSVLLLTGLTSSAWATPPVKATEDLFLPNLPLRTLQAGSRQPVYIQISPQNHAQVLKHYLALSQTPDWHLDFPSETEAQIWIETLKKTGKTPVFILSLSHLKSKLNAHLTIGALPETRELRGQTIITIYTTPYRFGRSGR</sequence>
<gene>
    <name evidence="2" type="ORF">COW36_00955</name>
</gene>